<proteinExistence type="predicted"/>
<name>A0A5C8CDT7_9SPIR</name>
<feature type="transmembrane region" description="Helical" evidence="1">
    <location>
        <begin position="122"/>
        <end position="139"/>
    </location>
</feature>
<reference evidence="2 3" key="1">
    <citation type="journal article" date="1992" name="Lakartidningen">
        <title>[Penicillin V and not amoxicillin is the first choice preparation in acute otitis].</title>
        <authorList>
            <person name="Kamme C."/>
            <person name="Lundgren K."/>
            <person name="Prellner K."/>
        </authorList>
    </citation>
    <scope>NUCLEOTIDE SEQUENCE [LARGE SCALE GENOMIC DNA]</scope>
    <source>
        <strain evidence="2 3">W1</strain>
    </source>
</reference>
<evidence type="ECO:0000313" key="2">
    <source>
        <dbReference type="EMBL" id="TXJ11560.1"/>
    </source>
</evidence>
<comment type="caution">
    <text evidence="2">The sequence shown here is derived from an EMBL/GenBank/DDBJ whole genome shotgun (WGS) entry which is preliminary data.</text>
</comment>
<feature type="transmembrane region" description="Helical" evidence="1">
    <location>
        <begin position="79"/>
        <end position="101"/>
    </location>
</feature>
<dbReference type="Proteomes" id="UP000325116">
    <property type="component" value="Unassembled WGS sequence"/>
</dbReference>
<accession>A0A5C8CDT7</accession>
<dbReference type="EMBL" id="SAXT01000005">
    <property type="protein sequence ID" value="TXJ11560.1"/>
    <property type="molecule type" value="Genomic_DNA"/>
</dbReference>
<feature type="transmembrane region" description="Helical" evidence="1">
    <location>
        <begin position="184"/>
        <end position="205"/>
    </location>
</feature>
<feature type="transmembrane region" description="Helical" evidence="1">
    <location>
        <begin position="145"/>
        <end position="164"/>
    </location>
</feature>
<evidence type="ECO:0000313" key="3">
    <source>
        <dbReference type="Proteomes" id="UP000325116"/>
    </source>
</evidence>
<sequence length="256" mass="30075">MPSFRKELEKKDLEILDLFTISFSIFRYNFFNFFLIAMICGIPIILTTAYFPPTILDPLKIQTFEDFINWFKNEVNEGFYINTFLSWFLDIISVLSISFLVEVMINKKIRTAFWAIKKSVKVILPAIITSFIYMIIVFFGLAFFIIPGLIFVVLFMFANNICALRHTWGIDAIKYSASLIKPKFFKALFTLSFIVFFENVFIISFPSAPADTREGLLYYFLSRVLLYLFDTYFKIIIALFFLNRDFVSNSQKLDFD</sequence>
<keyword evidence="1" id="KW-1133">Transmembrane helix</keyword>
<evidence type="ECO:0000256" key="1">
    <source>
        <dbReference type="SAM" id="Phobius"/>
    </source>
</evidence>
<dbReference type="AlphaFoldDB" id="A0A5C8CDT7"/>
<gene>
    <name evidence="2" type="ORF">EPJ80_07495</name>
</gene>
<protein>
    <submittedName>
        <fullName evidence="2">Uncharacterized protein</fullName>
    </submittedName>
</protein>
<feature type="transmembrane region" description="Helical" evidence="1">
    <location>
        <begin position="30"/>
        <end position="51"/>
    </location>
</feature>
<organism evidence="2 3">
    <name type="scientific">Brachyspira aalborgi</name>
    <dbReference type="NCBI Taxonomy" id="29522"/>
    <lineage>
        <taxon>Bacteria</taxon>
        <taxon>Pseudomonadati</taxon>
        <taxon>Spirochaetota</taxon>
        <taxon>Spirochaetia</taxon>
        <taxon>Brachyspirales</taxon>
        <taxon>Brachyspiraceae</taxon>
        <taxon>Brachyspira</taxon>
    </lineage>
</organism>
<keyword evidence="1" id="KW-0812">Transmembrane</keyword>
<keyword evidence="1" id="KW-0472">Membrane</keyword>
<dbReference type="RefSeq" id="WP_147758509.1">
    <property type="nucleotide sequence ID" value="NZ_SAXT01000005.1"/>
</dbReference>
<feature type="transmembrane region" description="Helical" evidence="1">
    <location>
        <begin position="217"/>
        <end position="242"/>
    </location>
</feature>